<sequence>MTTTEELGDLEARLETVEGALADLIDAVSERPAGGPWLWTRLDKDRQVALWEELADFVAWLTARYLSNLQVREYRLPPCWYRHPVAVEQLTALMVAHQGAYNESAAEPSPALVDWHERSLWPTLDRLRHLKVFSGCDDGHQDHQWTAPAWQADETFHEFVAQCLPAEPEEER</sequence>
<comment type="caution">
    <text evidence="1">The sequence shown here is derived from an EMBL/GenBank/DDBJ whole genome shotgun (WGS) entry which is preliminary data.</text>
</comment>
<proteinExistence type="predicted"/>
<dbReference type="OrthoDB" id="3535759at2"/>
<accession>A0A2A9F3L2</accession>
<keyword evidence="2" id="KW-1185">Reference proteome</keyword>
<evidence type="ECO:0000313" key="2">
    <source>
        <dbReference type="Proteomes" id="UP000222106"/>
    </source>
</evidence>
<dbReference type="EMBL" id="PDJI01000002">
    <property type="protein sequence ID" value="PFG45045.1"/>
    <property type="molecule type" value="Genomic_DNA"/>
</dbReference>
<dbReference type="Proteomes" id="UP000222106">
    <property type="component" value="Unassembled WGS sequence"/>
</dbReference>
<dbReference type="RefSeq" id="WP_098482056.1">
    <property type="nucleotide sequence ID" value="NZ_PDJI01000002.1"/>
</dbReference>
<protein>
    <submittedName>
        <fullName evidence="1">Uncharacterized protein</fullName>
    </submittedName>
</protein>
<reference evidence="1 2" key="1">
    <citation type="submission" date="2017-10" db="EMBL/GenBank/DDBJ databases">
        <title>Sequencing the genomes of 1000 actinobacteria strains.</title>
        <authorList>
            <person name="Klenk H.-P."/>
        </authorList>
    </citation>
    <scope>NUCLEOTIDE SEQUENCE [LARGE SCALE GENOMIC DNA]</scope>
    <source>
        <strain evidence="1 2">DSM 21838</strain>
    </source>
</reference>
<name>A0A2A9F3L2_9MICO</name>
<evidence type="ECO:0000313" key="1">
    <source>
        <dbReference type="EMBL" id="PFG45045.1"/>
    </source>
</evidence>
<organism evidence="1 2">
    <name type="scientific">Georgenia soli</name>
    <dbReference type="NCBI Taxonomy" id="638953"/>
    <lineage>
        <taxon>Bacteria</taxon>
        <taxon>Bacillati</taxon>
        <taxon>Actinomycetota</taxon>
        <taxon>Actinomycetes</taxon>
        <taxon>Micrococcales</taxon>
        <taxon>Bogoriellaceae</taxon>
        <taxon>Georgenia</taxon>
    </lineage>
</organism>
<gene>
    <name evidence="1" type="ORF">ATJ97_0098</name>
</gene>
<dbReference type="AlphaFoldDB" id="A0A2A9F3L2"/>